<dbReference type="OrthoDB" id="7067274at2"/>
<dbReference type="GO" id="GO:0030288">
    <property type="term" value="C:outer membrane-bounded periplasmic space"/>
    <property type="evidence" value="ECO:0007669"/>
    <property type="project" value="TreeGrafter"/>
</dbReference>
<evidence type="ECO:0000313" key="8">
    <source>
        <dbReference type="EMBL" id="TDY02990.1"/>
    </source>
</evidence>
<dbReference type="InterPro" id="IPR033434">
    <property type="entry name" value="MucB/RseB_N"/>
</dbReference>
<keyword evidence="4" id="KW-0574">Periplasm</keyword>
<dbReference type="GO" id="GO:0045152">
    <property type="term" value="F:antisigma factor binding"/>
    <property type="evidence" value="ECO:0007669"/>
    <property type="project" value="TreeGrafter"/>
</dbReference>
<evidence type="ECO:0000256" key="3">
    <source>
        <dbReference type="ARBA" id="ARBA00022729"/>
    </source>
</evidence>
<dbReference type="Pfam" id="PF03888">
    <property type="entry name" value="MucB_RseB"/>
    <property type="match status" value="1"/>
</dbReference>
<evidence type="ECO:0000313" key="9">
    <source>
        <dbReference type="Proteomes" id="UP000294914"/>
    </source>
</evidence>
<dbReference type="Gene3D" id="3.30.200.100">
    <property type="entry name" value="MucB/RseB, C-terminal domain"/>
    <property type="match status" value="1"/>
</dbReference>
<feature type="domain" description="MucB/RseB C-terminal" evidence="7">
    <location>
        <begin position="224"/>
        <end position="321"/>
    </location>
</feature>
<name>A0A4R8IU70_9GAMM</name>
<dbReference type="GO" id="GO:0032885">
    <property type="term" value="P:regulation of polysaccharide biosynthetic process"/>
    <property type="evidence" value="ECO:0007669"/>
    <property type="project" value="TreeGrafter"/>
</dbReference>
<dbReference type="PIRSF" id="PIRSF005427">
    <property type="entry name" value="RseB"/>
    <property type="match status" value="1"/>
</dbReference>
<evidence type="ECO:0000259" key="6">
    <source>
        <dbReference type="Pfam" id="PF03888"/>
    </source>
</evidence>
<evidence type="ECO:0000256" key="2">
    <source>
        <dbReference type="ARBA" id="ARBA00008150"/>
    </source>
</evidence>
<keyword evidence="3 5" id="KW-0732">Signal</keyword>
<gene>
    <name evidence="8" type="ORF">EDC23_1374</name>
</gene>
<evidence type="ECO:0000256" key="5">
    <source>
        <dbReference type="SAM" id="SignalP"/>
    </source>
</evidence>
<dbReference type="InterPro" id="IPR005588">
    <property type="entry name" value="MucB_RseB"/>
</dbReference>
<dbReference type="AlphaFoldDB" id="A0A4R8IU70"/>
<evidence type="ECO:0000259" key="7">
    <source>
        <dbReference type="Pfam" id="PF17188"/>
    </source>
</evidence>
<dbReference type="CDD" id="cd16327">
    <property type="entry name" value="RseB"/>
    <property type="match status" value="1"/>
</dbReference>
<organism evidence="8 9">
    <name type="scientific">Thiohalophilus thiocyanatoxydans</name>
    <dbReference type="NCBI Taxonomy" id="381308"/>
    <lineage>
        <taxon>Bacteria</taxon>
        <taxon>Pseudomonadati</taxon>
        <taxon>Pseudomonadota</taxon>
        <taxon>Gammaproteobacteria</taxon>
        <taxon>Thiohalomonadales</taxon>
        <taxon>Thiohalophilaceae</taxon>
        <taxon>Thiohalophilus</taxon>
    </lineage>
</organism>
<dbReference type="PANTHER" id="PTHR38782:SF1">
    <property type="entry name" value="SIGMA-E FACTOR REGULATORY PROTEIN RSEB"/>
    <property type="match status" value="1"/>
</dbReference>
<dbReference type="Pfam" id="PF17188">
    <property type="entry name" value="MucB_RseB_C"/>
    <property type="match status" value="1"/>
</dbReference>
<evidence type="ECO:0000256" key="1">
    <source>
        <dbReference type="ARBA" id="ARBA00004418"/>
    </source>
</evidence>
<feature type="domain" description="MucB/RseB N-terminal" evidence="6">
    <location>
        <begin position="27"/>
        <end position="201"/>
    </location>
</feature>
<protein>
    <submittedName>
        <fullName evidence="8">MucB/RseB-like sigma(E) regulatory protein</fullName>
    </submittedName>
</protein>
<reference evidence="8 9" key="1">
    <citation type="submission" date="2019-03" db="EMBL/GenBank/DDBJ databases">
        <title>Genomic Encyclopedia of Type Strains, Phase IV (KMG-IV): sequencing the most valuable type-strain genomes for metagenomic binning, comparative biology and taxonomic classification.</title>
        <authorList>
            <person name="Goeker M."/>
        </authorList>
    </citation>
    <scope>NUCLEOTIDE SEQUENCE [LARGE SCALE GENOMIC DNA]</scope>
    <source>
        <strain evidence="8 9">DSM 16326</strain>
    </source>
</reference>
<dbReference type="PANTHER" id="PTHR38782">
    <property type="match status" value="1"/>
</dbReference>
<accession>A0A4R8IU70</accession>
<comment type="similarity">
    <text evidence="2">Belongs to the RseB family.</text>
</comment>
<dbReference type="EMBL" id="SOQX01000002">
    <property type="protein sequence ID" value="TDY02990.1"/>
    <property type="molecule type" value="Genomic_DNA"/>
</dbReference>
<comment type="caution">
    <text evidence="8">The sequence shown here is derived from an EMBL/GenBank/DDBJ whole genome shotgun (WGS) entry which is preliminary data.</text>
</comment>
<dbReference type="Proteomes" id="UP000294914">
    <property type="component" value="Unassembled WGS sequence"/>
</dbReference>
<keyword evidence="9" id="KW-1185">Reference proteome</keyword>
<dbReference type="InterPro" id="IPR038484">
    <property type="entry name" value="MucB/RseB_C_sf"/>
</dbReference>
<evidence type="ECO:0000256" key="4">
    <source>
        <dbReference type="ARBA" id="ARBA00022764"/>
    </source>
</evidence>
<dbReference type="InterPro" id="IPR033436">
    <property type="entry name" value="MucB/RseB_C"/>
</dbReference>
<comment type="subcellular location">
    <subcellularLocation>
        <location evidence="1">Periplasm</location>
    </subcellularLocation>
</comment>
<feature type="chain" id="PRO_5020395878" evidence="5">
    <location>
        <begin position="22"/>
        <end position="326"/>
    </location>
</feature>
<proteinExistence type="inferred from homology"/>
<dbReference type="Gene3D" id="2.50.20.10">
    <property type="entry name" value="Lipoprotein localisation LolA/LolB/LppX"/>
    <property type="match status" value="1"/>
</dbReference>
<feature type="signal peptide" evidence="5">
    <location>
        <begin position="1"/>
        <end position="21"/>
    </location>
</feature>
<sequence length="326" mass="37039">MRNKLASALFGGMVLLQGAWASETDEVQPWLEKMHEAAHMLNYEGTFVYGQQGQLSSIRIIHSVTETGERERLVAMDGSGREVLRDGDRVTCIYPDSQSVMVEKSRPRAKFPPTFPVKVGALDNFYRLSLAGKDKVAGEPAQKILIRPRDNLRYGHALWVHEKTGLLLKTELLNEDNRPVEQFMFTQIIFMDEIPEEALQADINKENFTWYEVDETRQQTENDRNTPWQVTELPSGFEQDMTRMHQIPTSIMPVEHRVYSDGLASVSVFIEENDDKDEDNLFGGSHMGAVNAHGRTLNGYHVTVVGEVPHETVKMIGESVEYRESP</sequence>